<protein>
    <recommendedName>
        <fullName evidence="11">D-alanyl-D-alanine dipeptidase</fullName>
    </recommendedName>
</protein>
<dbReference type="GO" id="GO:0008237">
    <property type="term" value="F:metallopeptidase activity"/>
    <property type="evidence" value="ECO:0007669"/>
    <property type="project" value="UniProtKB-KW"/>
</dbReference>
<dbReference type="Proteomes" id="UP001152759">
    <property type="component" value="Chromosome 4"/>
</dbReference>
<evidence type="ECO:0008006" key="11">
    <source>
        <dbReference type="Google" id="ProtNLM"/>
    </source>
</evidence>
<keyword evidence="1" id="KW-0645">Protease</keyword>
<dbReference type="EMBL" id="OU963865">
    <property type="protein sequence ID" value="CAH0388658.1"/>
    <property type="molecule type" value="Genomic_DNA"/>
</dbReference>
<evidence type="ECO:0000256" key="5">
    <source>
        <dbReference type="ARBA" id="ARBA00022997"/>
    </source>
</evidence>
<dbReference type="InterPro" id="IPR000755">
    <property type="entry name" value="A_A_dipeptidase"/>
</dbReference>
<evidence type="ECO:0000256" key="4">
    <source>
        <dbReference type="ARBA" id="ARBA00022833"/>
    </source>
</evidence>
<keyword evidence="4" id="KW-0862">Zinc</keyword>
<dbReference type="InterPro" id="IPR009045">
    <property type="entry name" value="Zn_M74/Hedgehog-like"/>
</dbReference>
<dbReference type="PANTHER" id="PTHR43126:SF1">
    <property type="entry name" value="D-ALANYL-D-ALANINE DIPEPTIDASE"/>
    <property type="match status" value="1"/>
</dbReference>
<evidence type="ECO:0000313" key="9">
    <source>
        <dbReference type="EMBL" id="CAH0388658.1"/>
    </source>
</evidence>
<keyword evidence="7" id="KW-0961">Cell wall biogenesis/degradation</keyword>
<keyword evidence="6" id="KW-0482">Metalloprotease</keyword>
<dbReference type="PIRSF" id="PIRSF026671">
    <property type="entry name" value="AA_dipeptidase"/>
    <property type="match status" value="1"/>
</dbReference>
<keyword evidence="5" id="KW-0224">Dipeptidase</keyword>
<dbReference type="SUPFAM" id="SSF55166">
    <property type="entry name" value="Hedgehog/DD-peptidase"/>
    <property type="match status" value="1"/>
</dbReference>
<evidence type="ECO:0000313" key="10">
    <source>
        <dbReference type="Proteomes" id="UP001152759"/>
    </source>
</evidence>
<evidence type="ECO:0000256" key="3">
    <source>
        <dbReference type="ARBA" id="ARBA00022801"/>
    </source>
</evidence>
<feature type="signal peptide" evidence="8">
    <location>
        <begin position="1"/>
        <end position="25"/>
    </location>
</feature>
<gene>
    <name evidence="9" type="ORF">BEMITA_LOCUS7561</name>
</gene>
<keyword evidence="2" id="KW-0479">Metal-binding</keyword>
<evidence type="ECO:0000256" key="7">
    <source>
        <dbReference type="ARBA" id="ARBA00023316"/>
    </source>
</evidence>
<dbReference type="PANTHER" id="PTHR43126">
    <property type="entry name" value="D-ALANYL-D-ALANINE DIPEPTIDASE"/>
    <property type="match status" value="1"/>
</dbReference>
<accession>A0A9P0F3X1</accession>
<evidence type="ECO:0000256" key="8">
    <source>
        <dbReference type="SAM" id="SignalP"/>
    </source>
</evidence>
<dbReference type="GO" id="GO:0071555">
    <property type="term" value="P:cell wall organization"/>
    <property type="evidence" value="ECO:0007669"/>
    <property type="project" value="UniProtKB-KW"/>
</dbReference>
<dbReference type="GO" id="GO:0046872">
    <property type="term" value="F:metal ion binding"/>
    <property type="evidence" value="ECO:0007669"/>
    <property type="project" value="UniProtKB-KW"/>
</dbReference>
<feature type="chain" id="PRO_5040174711" description="D-alanyl-D-alanine dipeptidase" evidence="8">
    <location>
        <begin position="26"/>
        <end position="220"/>
    </location>
</feature>
<dbReference type="AlphaFoldDB" id="A0A9P0F3X1"/>
<dbReference type="Gene3D" id="3.30.1380.10">
    <property type="match status" value="1"/>
</dbReference>
<keyword evidence="3" id="KW-0378">Hydrolase</keyword>
<dbReference type="Pfam" id="PF01427">
    <property type="entry name" value="Peptidase_M15"/>
    <property type="match status" value="1"/>
</dbReference>
<name>A0A9P0F3X1_BEMTA</name>
<keyword evidence="8" id="KW-0732">Signal</keyword>
<evidence type="ECO:0000256" key="2">
    <source>
        <dbReference type="ARBA" id="ARBA00022723"/>
    </source>
</evidence>
<evidence type="ECO:0000256" key="6">
    <source>
        <dbReference type="ARBA" id="ARBA00023049"/>
    </source>
</evidence>
<reference evidence="9" key="1">
    <citation type="submission" date="2021-12" db="EMBL/GenBank/DDBJ databases">
        <authorList>
            <person name="King R."/>
        </authorList>
    </citation>
    <scope>NUCLEOTIDE SEQUENCE</scope>
</reference>
<proteinExistence type="predicted"/>
<dbReference type="GO" id="GO:0016805">
    <property type="term" value="F:dipeptidase activity"/>
    <property type="evidence" value="ECO:0007669"/>
    <property type="project" value="UniProtKB-KW"/>
</dbReference>
<sequence>MVLKSVVSIFLAIIAVTFNVPLTSSFPTKLPRGFVYIKDVDASIIENMRYYTSENFIGKRLDGYLGKDLILTKVAAKALSNVQQELRKDGYSLVVYDAYRPQETVDQFVRWAKDVGDQSTKEKYYPNIDKEIVLKAGYITKTSGHSRGSTVDLTMIKLGEKVKNITSERRVLKDGSIITYLNDGTVDAGSSFDLFDRASHHDSEIIDKKYLEMRNLLRES</sequence>
<keyword evidence="10" id="KW-1185">Reference proteome</keyword>
<dbReference type="GO" id="GO:0006508">
    <property type="term" value="P:proteolysis"/>
    <property type="evidence" value="ECO:0007669"/>
    <property type="project" value="UniProtKB-KW"/>
</dbReference>
<evidence type="ECO:0000256" key="1">
    <source>
        <dbReference type="ARBA" id="ARBA00022670"/>
    </source>
</evidence>
<organism evidence="9 10">
    <name type="scientific">Bemisia tabaci</name>
    <name type="common">Sweetpotato whitefly</name>
    <name type="synonym">Aleurodes tabaci</name>
    <dbReference type="NCBI Taxonomy" id="7038"/>
    <lineage>
        <taxon>Eukaryota</taxon>
        <taxon>Metazoa</taxon>
        <taxon>Ecdysozoa</taxon>
        <taxon>Arthropoda</taxon>
        <taxon>Hexapoda</taxon>
        <taxon>Insecta</taxon>
        <taxon>Pterygota</taxon>
        <taxon>Neoptera</taxon>
        <taxon>Paraneoptera</taxon>
        <taxon>Hemiptera</taxon>
        <taxon>Sternorrhyncha</taxon>
        <taxon>Aleyrodoidea</taxon>
        <taxon>Aleyrodidae</taxon>
        <taxon>Aleyrodinae</taxon>
        <taxon>Bemisia</taxon>
    </lineage>
</organism>